<keyword evidence="2" id="KW-0001">2Fe-2S</keyword>
<dbReference type="InterPro" id="IPR018298">
    <property type="entry name" value="Adrenodoxin_Fe-S_BS"/>
</dbReference>
<dbReference type="InterPro" id="IPR012675">
    <property type="entry name" value="Beta-grasp_dom_sf"/>
</dbReference>
<dbReference type="PRINTS" id="PR00355">
    <property type="entry name" value="ADRENODOXIN"/>
</dbReference>
<gene>
    <name evidence="8" type="ORF">HH800_08860</name>
</gene>
<evidence type="ECO:0000259" key="7">
    <source>
        <dbReference type="PROSITE" id="PS51085"/>
    </source>
</evidence>
<comment type="cofactor">
    <cofactor evidence="6">
        <name>[2Fe-2S] cluster</name>
        <dbReference type="ChEBI" id="CHEBI:190135"/>
    </cofactor>
</comment>
<proteinExistence type="inferred from homology"/>
<dbReference type="GO" id="GO:0046872">
    <property type="term" value="F:metal ion binding"/>
    <property type="evidence" value="ECO:0007669"/>
    <property type="project" value="UniProtKB-KW"/>
</dbReference>
<evidence type="ECO:0000256" key="5">
    <source>
        <dbReference type="ARBA" id="ARBA00023014"/>
    </source>
</evidence>
<dbReference type="PROSITE" id="PS51085">
    <property type="entry name" value="2FE2S_FER_2"/>
    <property type="match status" value="1"/>
</dbReference>
<sequence>MFVVKVRAVLRGGDLHQLDAPPGTSLMEALRDSGVDEMLALCGGSLSCATCHIIVDDDWIDRVGQANADENDLLDSSDHRTATSRLSCQIRLDDALDTLRVTIAPED</sequence>
<dbReference type="EMBL" id="CP053021">
    <property type="protein sequence ID" value="QJR05352.1"/>
    <property type="molecule type" value="Genomic_DNA"/>
</dbReference>
<dbReference type="PANTHER" id="PTHR23426">
    <property type="entry name" value="FERREDOXIN/ADRENODOXIN"/>
    <property type="match status" value="1"/>
</dbReference>
<dbReference type="Pfam" id="PF00111">
    <property type="entry name" value="Fer2"/>
    <property type="match status" value="1"/>
</dbReference>
<dbReference type="SUPFAM" id="SSF54292">
    <property type="entry name" value="2Fe-2S ferredoxin-like"/>
    <property type="match status" value="1"/>
</dbReference>
<evidence type="ECO:0000313" key="8">
    <source>
        <dbReference type="EMBL" id="QJR05352.1"/>
    </source>
</evidence>
<dbReference type="PROSITE" id="PS00814">
    <property type="entry name" value="ADX"/>
    <property type="match status" value="1"/>
</dbReference>
<dbReference type="CDD" id="cd00207">
    <property type="entry name" value="fer2"/>
    <property type="match status" value="1"/>
</dbReference>
<keyword evidence="5" id="KW-0411">Iron-sulfur</keyword>
<dbReference type="AlphaFoldDB" id="A0A6M4GDF2"/>
<dbReference type="InterPro" id="IPR036010">
    <property type="entry name" value="2Fe-2S_ferredoxin-like_sf"/>
</dbReference>
<comment type="similarity">
    <text evidence="1">Belongs to the adrenodoxin/putidaredoxin family.</text>
</comment>
<dbReference type="InterPro" id="IPR001055">
    <property type="entry name" value="Adrenodoxin-like"/>
</dbReference>
<name>A0A6M4GDF2_SPHYA</name>
<accession>A0A6M4GDF2</accession>
<dbReference type="InterPro" id="IPR001041">
    <property type="entry name" value="2Fe-2S_ferredoxin-type"/>
</dbReference>
<keyword evidence="4" id="KW-0408">Iron</keyword>
<organism evidence="8 9">
    <name type="scientific">Sphingobium yanoikuyae</name>
    <name type="common">Sphingomonas yanoikuyae</name>
    <dbReference type="NCBI Taxonomy" id="13690"/>
    <lineage>
        <taxon>Bacteria</taxon>
        <taxon>Pseudomonadati</taxon>
        <taxon>Pseudomonadota</taxon>
        <taxon>Alphaproteobacteria</taxon>
        <taxon>Sphingomonadales</taxon>
        <taxon>Sphingomonadaceae</taxon>
        <taxon>Sphingobium</taxon>
    </lineage>
</organism>
<dbReference type="Proteomes" id="UP000502611">
    <property type="component" value="Chromosome"/>
</dbReference>
<dbReference type="GO" id="GO:0009055">
    <property type="term" value="F:electron transfer activity"/>
    <property type="evidence" value="ECO:0007669"/>
    <property type="project" value="TreeGrafter"/>
</dbReference>
<protein>
    <submittedName>
        <fullName evidence="8">2Fe-2S iron-sulfur cluster binding domain-containing protein</fullName>
    </submittedName>
</protein>
<evidence type="ECO:0000256" key="6">
    <source>
        <dbReference type="ARBA" id="ARBA00034078"/>
    </source>
</evidence>
<evidence type="ECO:0000256" key="1">
    <source>
        <dbReference type="ARBA" id="ARBA00010914"/>
    </source>
</evidence>
<evidence type="ECO:0000256" key="3">
    <source>
        <dbReference type="ARBA" id="ARBA00022723"/>
    </source>
</evidence>
<dbReference type="GO" id="GO:0051537">
    <property type="term" value="F:2 iron, 2 sulfur cluster binding"/>
    <property type="evidence" value="ECO:0007669"/>
    <property type="project" value="UniProtKB-KW"/>
</dbReference>
<feature type="domain" description="2Fe-2S ferredoxin-type" evidence="7">
    <location>
        <begin position="4"/>
        <end position="107"/>
    </location>
</feature>
<evidence type="ECO:0000256" key="4">
    <source>
        <dbReference type="ARBA" id="ARBA00023004"/>
    </source>
</evidence>
<dbReference type="GO" id="GO:0140647">
    <property type="term" value="P:P450-containing electron transport chain"/>
    <property type="evidence" value="ECO:0007669"/>
    <property type="project" value="InterPro"/>
</dbReference>
<evidence type="ECO:0000256" key="2">
    <source>
        <dbReference type="ARBA" id="ARBA00022714"/>
    </source>
</evidence>
<dbReference type="Gene3D" id="3.10.20.30">
    <property type="match status" value="1"/>
</dbReference>
<evidence type="ECO:0000313" key="9">
    <source>
        <dbReference type="Proteomes" id="UP000502611"/>
    </source>
</evidence>
<dbReference type="PANTHER" id="PTHR23426:SF65">
    <property type="entry name" value="FERREDOXIN-2, MITOCHONDRIAL"/>
    <property type="match status" value="1"/>
</dbReference>
<keyword evidence="3" id="KW-0479">Metal-binding</keyword>
<reference evidence="8 9" key="1">
    <citation type="submission" date="2020-04" db="EMBL/GenBank/DDBJ databases">
        <title>The Whole Genome Analysis of High salt-tolerant Sphingobium yanoikuyae YC-XJ2 with Aryl organophosphorus flame retardants (aryl-OPFRs)-degrading capacity and characteristics of Related phosphotriesterase.</title>
        <authorList>
            <person name="Li X."/>
        </authorList>
    </citation>
    <scope>NUCLEOTIDE SEQUENCE [LARGE SCALE GENOMIC DNA]</scope>
    <source>
        <strain evidence="8 9">YC-XJ2</strain>
    </source>
</reference>